<feature type="transmembrane region" description="Helical" evidence="7">
    <location>
        <begin position="400"/>
        <end position="422"/>
    </location>
</feature>
<keyword evidence="3 9" id="KW-0418">Kinase</keyword>
<feature type="compositionally biased region" description="Low complexity" evidence="6">
    <location>
        <begin position="24"/>
        <end position="37"/>
    </location>
</feature>
<dbReference type="InterPro" id="IPR011009">
    <property type="entry name" value="Kinase-like_dom_sf"/>
</dbReference>
<evidence type="ECO:0000256" key="1">
    <source>
        <dbReference type="ARBA" id="ARBA00022679"/>
    </source>
</evidence>
<dbReference type="InterPro" id="IPR008271">
    <property type="entry name" value="Ser/Thr_kinase_AS"/>
</dbReference>
<organism evidence="9 10">
    <name type="scientific">Methylomicrobium album BG8</name>
    <dbReference type="NCBI Taxonomy" id="686340"/>
    <lineage>
        <taxon>Bacteria</taxon>
        <taxon>Pseudomonadati</taxon>
        <taxon>Pseudomonadota</taxon>
        <taxon>Gammaproteobacteria</taxon>
        <taxon>Methylococcales</taxon>
        <taxon>Methylococcaceae</taxon>
        <taxon>Methylomicrobium</taxon>
    </lineage>
</organism>
<dbReference type="PROSITE" id="PS00107">
    <property type="entry name" value="PROTEIN_KINASE_ATP"/>
    <property type="match status" value="1"/>
</dbReference>
<name>H8GN42_METAL</name>
<evidence type="ECO:0000313" key="10">
    <source>
        <dbReference type="Proteomes" id="UP000005090"/>
    </source>
</evidence>
<sequence length="541" mass="59018">MNDKNPDDDADDVTRIAPRPPNPTAGQAAASASAADTQDAKTRLSASFRTQPSAPEDDATVIAAVKTGTQPPAPANPPNEDAETIVVSPAPATPTPATWRTAAMAKTLSFSTGSPSAPLTIGSVIKDRFVIKEIIGCGGMGTVFRATDLRREEAQDESPDVAIKVLNEEFRQDPELFIALQRETKKTQQLAHPNIVTVYDFDRDGSNVFMVMQILEGQSLRQYIREQAPDGLPFKQAWPIIKGLALALAYAHKHNIVHSDFKPGNVFITTGGDVKVLDFGIACAAARSDHDKTVFNARDLGALTPEYASLEMFENQPPDPRDDIYALGCVAYELLTGKHPFGKIEAPKAYAVNLQPPAIPGLKRRQWNALTHALAFKKAQRTPSIPQFISEFEPRSRITWILSAITVLALLSASGAYVYLYYNVDPLADKVIALTPEQELKIKDLLELAQIHYDVGFITAPSGSNALWAYRQVLEIDPYNKAAKAGLEKIANLCEQQAEELFAQNSITESMAKIEEGLEAVPKHDGLLALKKQILELEGQQ</sequence>
<dbReference type="EMBL" id="CM001475">
    <property type="protein sequence ID" value="EIC30756.1"/>
    <property type="molecule type" value="Genomic_DNA"/>
</dbReference>
<dbReference type="PROSITE" id="PS50011">
    <property type="entry name" value="PROTEIN_KINASE_DOM"/>
    <property type="match status" value="1"/>
</dbReference>
<evidence type="ECO:0000256" key="2">
    <source>
        <dbReference type="ARBA" id="ARBA00022741"/>
    </source>
</evidence>
<keyword evidence="7" id="KW-0472">Membrane</keyword>
<evidence type="ECO:0000256" key="6">
    <source>
        <dbReference type="SAM" id="MobiDB-lite"/>
    </source>
</evidence>
<dbReference type="CDD" id="cd14014">
    <property type="entry name" value="STKc_PknB_like"/>
    <property type="match status" value="1"/>
</dbReference>
<keyword evidence="4 5" id="KW-0067">ATP-binding</keyword>
<evidence type="ECO:0000256" key="7">
    <source>
        <dbReference type="SAM" id="Phobius"/>
    </source>
</evidence>
<dbReference type="PROSITE" id="PS00108">
    <property type="entry name" value="PROTEIN_KINASE_ST"/>
    <property type="match status" value="1"/>
</dbReference>
<feature type="compositionally biased region" description="Polar residues" evidence="6">
    <location>
        <begin position="44"/>
        <end position="53"/>
    </location>
</feature>
<protein>
    <submittedName>
        <fullName evidence="9">Serine/threonine protein kinase</fullName>
    </submittedName>
</protein>
<dbReference type="STRING" id="686340.Metal_3077"/>
<accession>H8GN42</accession>
<dbReference type="Proteomes" id="UP000005090">
    <property type="component" value="Chromosome"/>
</dbReference>
<dbReference type="RefSeq" id="WP_005373559.1">
    <property type="nucleotide sequence ID" value="NZ_CM001475.1"/>
</dbReference>
<keyword evidence="7" id="KW-1133">Transmembrane helix</keyword>
<evidence type="ECO:0000256" key="3">
    <source>
        <dbReference type="ARBA" id="ARBA00022777"/>
    </source>
</evidence>
<feature type="region of interest" description="Disordered" evidence="6">
    <location>
        <begin position="1"/>
        <end position="60"/>
    </location>
</feature>
<dbReference type="GO" id="GO:0004674">
    <property type="term" value="F:protein serine/threonine kinase activity"/>
    <property type="evidence" value="ECO:0007669"/>
    <property type="project" value="UniProtKB-KW"/>
</dbReference>
<dbReference type="PANTHER" id="PTHR43289">
    <property type="entry name" value="MITOGEN-ACTIVATED PROTEIN KINASE KINASE KINASE 20-RELATED"/>
    <property type="match status" value="1"/>
</dbReference>
<feature type="domain" description="Protein kinase" evidence="8">
    <location>
        <begin position="129"/>
        <end position="455"/>
    </location>
</feature>
<keyword evidence="1" id="KW-0808">Transferase</keyword>
<dbReference type="Pfam" id="PF00069">
    <property type="entry name" value="Pkinase"/>
    <property type="match status" value="1"/>
</dbReference>
<dbReference type="Gene3D" id="3.30.200.20">
    <property type="entry name" value="Phosphorylase Kinase, domain 1"/>
    <property type="match status" value="1"/>
</dbReference>
<feature type="binding site" evidence="5">
    <location>
        <position position="164"/>
    </location>
    <ligand>
        <name>ATP</name>
        <dbReference type="ChEBI" id="CHEBI:30616"/>
    </ligand>
</feature>
<dbReference type="AlphaFoldDB" id="H8GN42"/>
<evidence type="ECO:0000313" key="9">
    <source>
        <dbReference type="EMBL" id="EIC30756.1"/>
    </source>
</evidence>
<dbReference type="InterPro" id="IPR000719">
    <property type="entry name" value="Prot_kinase_dom"/>
</dbReference>
<dbReference type="SUPFAM" id="SSF56112">
    <property type="entry name" value="Protein kinase-like (PK-like)"/>
    <property type="match status" value="1"/>
</dbReference>
<proteinExistence type="predicted"/>
<gene>
    <name evidence="9" type="ORF">Metal_3077</name>
</gene>
<reference evidence="9 10" key="1">
    <citation type="journal article" date="2013" name="Genome Announc.">
        <title>Genome Sequence of the Obligate Gammaproteobacterial Methanotroph Methylomicrobium album Strain BG8.</title>
        <authorList>
            <person name="Kits K.D."/>
            <person name="Kalyuzhnaya M.G."/>
            <person name="Klotz M.G."/>
            <person name="Jetten M.S."/>
            <person name="Op den Camp H.J."/>
            <person name="Vuilleumier S."/>
            <person name="Bringel F."/>
            <person name="Dispirito A.A."/>
            <person name="Murrell J.C."/>
            <person name="Bruce D."/>
            <person name="Cheng J.F."/>
            <person name="Copeland A."/>
            <person name="Goodwin L."/>
            <person name="Hauser L."/>
            <person name="Lajus A."/>
            <person name="Land M.L."/>
            <person name="Lapidus A."/>
            <person name="Lucas S."/>
            <person name="Medigue C."/>
            <person name="Pitluck S."/>
            <person name="Woyke T."/>
            <person name="Zeytun A."/>
            <person name="Stein L.Y."/>
        </authorList>
    </citation>
    <scope>NUCLEOTIDE SEQUENCE [LARGE SCALE GENOMIC DNA]</scope>
    <source>
        <strain evidence="9 10">BG8</strain>
    </source>
</reference>
<dbReference type="PANTHER" id="PTHR43289:SF6">
    <property type="entry name" value="SERINE_THREONINE-PROTEIN KINASE NEKL-3"/>
    <property type="match status" value="1"/>
</dbReference>
<dbReference type="InterPro" id="IPR011990">
    <property type="entry name" value="TPR-like_helical_dom_sf"/>
</dbReference>
<dbReference type="GO" id="GO:0005524">
    <property type="term" value="F:ATP binding"/>
    <property type="evidence" value="ECO:0007669"/>
    <property type="project" value="UniProtKB-UniRule"/>
</dbReference>
<keyword evidence="10" id="KW-1185">Reference proteome</keyword>
<keyword evidence="9" id="KW-0723">Serine/threonine-protein kinase</keyword>
<keyword evidence="7" id="KW-0812">Transmembrane</keyword>
<evidence type="ECO:0000256" key="4">
    <source>
        <dbReference type="ARBA" id="ARBA00022840"/>
    </source>
</evidence>
<dbReference type="HOGENOM" id="CLU_503260_0_0_6"/>
<dbReference type="eggNOG" id="COG0515">
    <property type="taxonomic scope" value="Bacteria"/>
</dbReference>
<dbReference type="Gene3D" id="1.10.510.10">
    <property type="entry name" value="Transferase(Phosphotransferase) domain 1"/>
    <property type="match status" value="1"/>
</dbReference>
<keyword evidence="2 5" id="KW-0547">Nucleotide-binding</keyword>
<dbReference type="InterPro" id="IPR017441">
    <property type="entry name" value="Protein_kinase_ATP_BS"/>
</dbReference>
<evidence type="ECO:0000256" key="5">
    <source>
        <dbReference type="PROSITE-ProRule" id="PRU10141"/>
    </source>
</evidence>
<dbReference type="Gene3D" id="1.25.40.10">
    <property type="entry name" value="Tetratricopeptide repeat domain"/>
    <property type="match status" value="1"/>
</dbReference>
<evidence type="ECO:0000259" key="8">
    <source>
        <dbReference type="PROSITE" id="PS50011"/>
    </source>
</evidence>